<dbReference type="InterPro" id="IPR052336">
    <property type="entry name" value="MlaD_Phospholipid_Transporter"/>
</dbReference>
<name>A0A518EUR0_9BACT</name>
<gene>
    <name evidence="3" type="ORF">Poly30_33340</name>
</gene>
<dbReference type="Pfam" id="PF02470">
    <property type="entry name" value="MlaD"/>
    <property type="match status" value="1"/>
</dbReference>
<keyword evidence="1" id="KW-1133">Transmembrane helix</keyword>
<dbReference type="PANTHER" id="PTHR33371">
    <property type="entry name" value="INTERMEMBRANE PHOSPHOLIPID TRANSPORT SYSTEM BINDING PROTEIN MLAD-RELATED"/>
    <property type="match status" value="1"/>
</dbReference>
<organism evidence="3 4">
    <name type="scientific">Saltatorellus ferox</name>
    <dbReference type="NCBI Taxonomy" id="2528018"/>
    <lineage>
        <taxon>Bacteria</taxon>
        <taxon>Pseudomonadati</taxon>
        <taxon>Planctomycetota</taxon>
        <taxon>Planctomycetia</taxon>
        <taxon>Planctomycetia incertae sedis</taxon>
        <taxon>Saltatorellus</taxon>
    </lineage>
</organism>
<evidence type="ECO:0000256" key="1">
    <source>
        <dbReference type="SAM" id="Phobius"/>
    </source>
</evidence>
<feature type="domain" description="Mce/MlaD" evidence="2">
    <location>
        <begin position="37"/>
        <end position="116"/>
    </location>
</feature>
<feature type="transmembrane region" description="Helical" evidence="1">
    <location>
        <begin position="7"/>
        <end position="26"/>
    </location>
</feature>
<dbReference type="GO" id="GO:0005548">
    <property type="term" value="F:phospholipid transporter activity"/>
    <property type="evidence" value="ECO:0007669"/>
    <property type="project" value="TreeGrafter"/>
</dbReference>
<dbReference type="RefSeq" id="WP_145199344.1">
    <property type="nucleotide sequence ID" value="NZ_CP036434.1"/>
</dbReference>
<sequence length="394" mass="42623">MTPRRHILLGLLFLTAIGILSYFTLFKTDFTLFAEQQTLVAYTEDARGLRKGSPVLYAGVRYGKVDSVIPSLERPRSERVRIDITLDEPITLYGDHKVTIESASVLGGVQLGIDPGTKESGVIDADRNLMASAAPDVLASLGELVEENREPLRKTIAGLENVVDTLQGRTGTFGKLLNDEGTANSLTNAIDAITSTFDNLTALSEELRGGQGTIGKLIYDTKLYDDISNFVRGLDDFLAEARALFKDAREGKGILAALVYDEEIPKSFKNTLTSIESATAKIDAGEGTIARLLNDGSIADELQNTLKSFSNQEGTLGKLISSAEIYDNVRDFTADLADASAAIRNQKGTIGELIYDDEIVDELGKAIRVMIGGLEEQREAAPIATFLSTVFLGF</sequence>
<keyword evidence="1" id="KW-0472">Membrane</keyword>
<reference evidence="3 4" key="1">
    <citation type="submission" date="2019-02" db="EMBL/GenBank/DDBJ databases">
        <title>Deep-cultivation of Planctomycetes and their phenomic and genomic characterization uncovers novel biology.</title>
        <authorList>
            <person name="Wiegand S."/>
            <person name="Jogler M."/>
            <person name="Boedeker C."/>
            <person name="Pinto D."/>
            <person name="Vollmers J."/>
            <person name="Rivas-Marin E."/>
            <person name="Kohn T."/>
            <person name="Peeters S.H."/>
            <person name="Heuer A."/>
            <person name="Rast P."/>
            <person name="Oberbeckmann S."/>
            <person name="Bunk B."/>
            <person name="Jeske O."/>
            <person name="Meyerdierks A."/>
            <person name="Storesund J.E."/>
            <person name="Kallscheuer N."/>
            <person name="Luecker S."/>
            <person name="Lage O.M."/>
            <person name="Pohl T."/>
            <person name="Merkel B.J."/>
            <person name="Hornburger P."/>
            <person name="Mueller R.-W."/>
            <person name="Bruemmer F."/>
            <person name="Labrenz M."/>
            <person name="Spormann A.M."/>
            <person name="Op den Camp H."/>
            <person name="Overmann J."/>
            <person name="Amann R."/>
            <person name="Jetten M.S.M."/>
            <person name="Mascher T."/>
            <person name="Medema M.H."/>
            <person name="Devos D.P."/>
            <person name="Kaster A.-K."/>
            <person name="Ovreas L."/>
            <person name="Rohde M."/>
            <person name="Galperin M.Y."/>
            <person name="Jogler C."/>
        </authorList>
    </citation>
    <scope>NUCLEOTIDE SEQUENCE [LARGE SCALE GENOMIC DNA]</scope>
    <source>
        <strain evidence="3 4">Poly30</strain>
    </source>
</reference>
<keyword evidence="4" id="KW-1185">Reference proteome</keyword>
<evidence type="ECO:0000313" key="4">
    <source>
        <dbReference type="Proteomes" id="UP000320390"/>
    </source>
</evidence>
<keyword evidence="1" id="KW-0812">Transmembrane</keyword>
<accession>A0A518EUR0</accession>
<evidence type="ECO:0000259" key="2">
    <source>
        <dbReference type="Pfam" id="PF02470"/>
    </source>
</evidence>
<proteinExistence type="predicted"/>
<dbReference type="InterPro" id="IPR003399">
    <property type="entry name" value="Mce/MlaD"/>
</dbReference>
<dbReference type="EMBL" id="CP036434">
    <property type="protein sequence ID" value="QDV07801.1"/>
    <property type="molecule type" value="Genomic_DNA"/>
</dbReference>
<evidence type="ECO:0000313" key="3">
    <source>
        <dbReference type="EMBL" id="QDV07801.1"/>
    </source>
</evidence>
<dbReference type="OrthoDB" id="260338at2"/>
<dbReference type="GO" id="GO:0005543">
    <property type="term" value="F:phospholipid binding"/>
    <property type="evidence" value="ECO:0007669"/>
    <property type="project" value="TreeGrafter"/>
</dbReference>
<dbReference type="Proteomes" id="UP000320390">
    <property type="component" value="Chromosome"/>
</dbReference>
<dbReference type="PANTHER" id="PTHR33371:SF4">
    <property type="entry name" value="INTERMEMBRANE PHOSPHOLIPID TRANSPORT SYSTEM BINDING PROTEIN MLAD"/>
    <property type="match status" value="1"/>
</dbReference>
<dbReference type="AlphaFoldDB" id="A0A518EUR0"/>
<protein>
    <submittedName>
        <fullName evidence="3">Mce related protein</fullName>
    </submittedName>
</protein>